<feature type="non-terminal residue" evidence="1">
    <location>
        <position position="65"/>
    </location>
</feature>
<reference evidence="1" key="1">
    <citation type="journal article" date="2023" name="IScience">
        <title>Live-bearing cockroach genome reveals convergent evolutionary mechanisms linked to viviparity in insects and beyond.</title>
        <authorList>
            <person name="Fouks B."/>
            <person name="Harrison M.C."/>
            <person name="Mikhailova A.A."/>
            <person name="Marchal E."/>
            <person name="English S."/>
            <person name="Carruthers M."/>
            <person name="Jennings E.C."/>
            <person name="Chiamaka E.L."/>
            <person name="Frigard R.A."/>
            <person name="Pippel M."/>
            <person name="Attardo G.M."/>
            <person name="Benoit J.B."/>
            <person name="Bornberg-Bauer E."/>
            <person name="Tobe S.S."/>
        </authorList>
    </citation>
    <scope>NUCLEOTIDE SEQUENCE</scope>
    <source>
        <strain evidence="1">Stay&amp;Tobe</strain>
    </source>
</reference>
<protein>
    <submittedName>
        <fullName evidence="1">Uncharacterized protein</fullName>
    </submittedName>
</protein>
<dbReference type="Proteomes" id="UP001233999">
    <property type="component" value="Unassembled WGS sequence"/>
</dbReference>
<name>A0AAD7ZPT0_DIPPU</name>
<proteinExistence type="predicted"/>
<keyword evidence="2" id="KW-1185">Reference proteome</keyword>
<dbReference type="AlphaFoldDB" id="A0AAD7ZPT0"/>
<accession>A0AAD7ZPT0</accession>
<gene>
    <name evidence="1" type="ORF">L9F63_022004</name>
</gene>
<sequence>IADYFSGITTSVCVTLEFKPSLILSSGQQVIIKISVLPIKIVVTVYRDFTKTKVGEKQDISFVII</sequence>
<comment type="caution">
    <text evidence="1">The sequence shown here is derived from an EMBL/GenBank/DDBJ whole genome shotgun (WGS) entry which is preliminary data.</text>
</comment>
<reference evidence="1" key="2">
    <citation type="submission" date="2023-05" db="EMBL/GenBank/DDBJ databases">
        <authorList>
            <person name="Fouks B."/>
        </authorList>
    </citation>
    <scope>NUCLEOTIDE SEQUENCE</scope>
    <source>
        <strain evidence="1">Stay&amp;Tobe</strain>
        <tissue evidence="1">Testes</tissue>
    </source>
</reference>
<feature type="non-terminal residue" evidence="1">
    <location>
        <position position="1"/>
    </location>
</feature>
<evidence type="ECO:0000313" key="2">
    <source>
        <dbReference type="Proteomes" id="UP001233999"/>
    </source>
</evidence>
<evidence type="ECO:0000313" key="1">
    <source>
        <dbReference type="EMBL" id="KAJ9583658.1"/>
    </source>
</evidence>
<dbReference type="EMBL" id="JASPKZ010007555">
    <property type="protein sequence ID" value="KAJ9583658.1"/>
    <property type="molecule type" value="Genomic_DNA"/>
</dbReference>
<organism evidence="1 2">
    <name type="scientific">Diploptera punctata</name>
    <name type="common">Pacific beetle cockroach</name>
    <dbReference type="NCBI Taxonomy" id="6984"/>
    <lineage>
        <taxon>Eukaryota</taxon>
        <taxon>Metazoa</taxon>
        <taxon>Ecdysozoa</taxon>
        <taxon>Arthropoda</taxon>
        <taxon>Hexapoda</taxon>
        <taxon>Insecta</taxon>
        <taxon>Pterygota</taxon>
        <taxon>Neoptera</taxon>
        <taxon>Polyneoptera</taxon>
        <taxon>Dictyoptera</taxon>
        <taxon>Blattodea</taxon>
        <taxon>Blaberoidea</taxon>
        <taxon>Blaberidae</taxon>
        <taxon>Diplopterinae</taxon>
        <taxon>Diploptera</taxon>
    </lineage>
</organism>